<dbReference type="InterPro" id="IPR036890">
    <property type="entry name" value="HATPase_C_sf"/>
</dbReference>
<evidence type="ECO:0000256" key="1">
    <source>
        <dbReference type="ARBA" id="ARBA00000085"/>
    </source>
</evidence>
<dbReference type="RefSeq" id="WP_095980915.1">
    <property type="nucleotide sequence ID" value="NZ_CP022163.1"/>
</dbReference>
<evidence type="ECO:0000256" key="8">
    <source>
        <dbReference type="ARBA" id="ARBA00022840"/>
    </source>
</evidence>
<dbReference type="GO" id="GO:0016020">
    <property type="term" value="C:membrane"/>
    <property type="evidence" value="ECO:0007669"/>
    <property type="project" value="UniProtKB-SubCell"/>
</dbReference>
<dbReference type="KEGG" id="mbd:MEBOL_006261"/>
<keyword evidence="9" id="KW-0902">Two-component regulatory system</keyword>
<dbReference type="SUPFAM" id="SSF55874">
    <property type="entry name" value="ATPase domain of HSP90 chaperone/DNA topoisomerase II/histidine kinase"/>
    <property type="match status" value="1"/>
</dbReference>
<protein>
    <recommendedName>
        <fullName evidence="3">histidine kinase</fullName>
        <ecNumber evidence="3">2.7.13.3</ecNumber>
    </recommendedName>
</protein>
<keyword evidence="6" id="KW-0547">Nucleotide-binding</keyword>
<evidence type="ECO:0000256" key="6">
    <source>
        <dbReference type="ARBA" id="ARBA00022741"/>
    </source>
</evidence>
<sequence>MPVRFASRLMLVLALVGVVPVLLLGGLSFHSHRVALLRLVGELQTEAATDFARACRQLVFSGVEHLRLVADSLPLEQLGAGDAAQVLAIPLRQLGALNLLVLVDGDGRALAPAVYLSPEDDERQPVSEASLALFSRHAPVEAALATGAAIGPPYQPPGTSGGRVALAVRVGEKASRLLLAELSLAELSERVAELAHDAGRAFLVDAQGVPVTGASGPEGLSEAERALVAEGLSRGAPVVRTVRGADGTEYLAAFAPVPELGWGVVVGREASMALAPAERVRHSTLLGALVALGATALLGLVLARGVSQPVARLSEGVAALAAGHEGPRLPEEGRDELARLARSFNHMALELRRREAELRRWSEELRQRVDERTRQLREAQDQIARTRRLAALGSFSAGLAHELNNPLTGILGLLSLACEEVPSPSPLRENLDMVLEQARRMARIIRQLREMTEQERAGTGLPLDPARPVRAALEEMRDELVSRGVTLSCALSEPVPLVLGHAEQLQSVVTNLLRNALTAMPRGGTLSVGLGTVEGDAVCLSVKDTGKGIPESMRERIFDPFFTTKDEPGRVGLGLSVAHGIVEAHHGRIRVESAEGLGTTITVIFPAAGAEAHLM</sequence>
<organism evidence="13 14">
    <name type="scientific">Melittangium boletus DSM 14713</name>
    <dbReference type="NCBI Taxonomy" id="1294270"/>
    <lineage>
        <taxon>Bacteria</taxon>
        <taxon>Pseudomonadati</taxon>
        <taxon>Myxococcota</taxon>
        <taxon>Myxococcia</taxon>
        <taxon>Myxococcales</taxon>
        <taxon>Cystobacterineae</taxon>
        <taxon>Archangiaceae</taxon>
        <taxon>Melittangium</taxon>
    </lineage>
</organism>
<dbReference type="InterPro" id="IPR036097">
    <property type="entry name" value="HisK_dim/P_sf"/>
</dbReference>
<keyword evidence="4" id="KW-0597">Phosphoprotein</keyword>
<dbReference type="SMART" id="SM00304">
    <property type="entry name" value="HAMP"/>
    <property type="match status" value="1"/>
</dbReference>
<keyword evidence="8" id="KW-0067">ATP-binding</keyword>
<comment type="subcellular location">
    <subcellularLocation>
        <location evidence="2">Membrane</location>
    </subcellularLocation>
</comment>
<dbReference type="InterPro" id="IPR003661">
    <property type="entry name" value="HisK_dim/P_dom"/>
</dbReference>
<feature type="coiled-coil region" evidence="10">
    <location>
        <begin position="362"/>
        <end position="389"/>
    </location>
</feature>
<dbReference type="InterPro" id="IPR003660">
    <property type="entry name" value="HAMP_dom"/>
</dbReference>
<dbReference type="Gene3D" id="1.10.287.130">
    <property type="match status" value="1"/>
</dbReference>
<keyword evidence="14" id="KW-1185">Reference proteome</keyword>
<evidence type="ECO:0000256" key="2">
    <source>
        <dbReference type="ARBA" id="ARBA00004370"/>
    </source>
</evidence>
<dbReference type="PANTHER" id="PTHR43065:SF10">
    <property type="entry name" value="PEROXIDE STRESS-ACTIVATED HISTIDINE KINASE MAK3"/>
    <property type="match status" value="1"/>
</dbReference>
<dbReference type="PROSITE" id="PS50109">
    <property type="entry name" value="HIS_KIN"/>
    <property type="match status" value="1"/>
</dbReference>
<evidence type="ECO:0000256" key="7">
    <source>
        <dbReference type="ARBA" id="ARBA00022777"/>
    </source>
</evidence>
<dbReference type="CDD" id="cd06225">
    <property type="entry name" value="HAMP"/>
    <property type="match status" value="1"/>
</dbReference>
<dbReference type="Gene3D" id="1.10.8.500">
    <property type="entry name" value="HAMP domain in histidine kinase"/>
    <property type="match status" value="1"/>
</dbReference>
<dbReference type="EC" id="2.7.13.3" evidence="3"/>
<evidence type="ECO:0000256" key="10">
    <source>
        <dbReference type="SAM" id="Coils"/>
    </source>
</evidence>
<dbReference type="Pfam" id="PF00672">
    <property type="entry name" value="HAMP"/>
    <property type="match status" value="1"/>
</dbReference>
<dbReference type="Pfam" id="PF02518">
    <property type="entry name" value="HATPase_c"/>
    <property type="match status" value="1"/>
</dbReference>
<keyword evidence="7 13" id="KW-0418">Kinase</keyword>
<dbReference type="Pfam" id="PF00512">
    <property type="entry name" value="HisKA"/>
    <property type="match status" value="1"/>
</dbReference>
<comment type="catalytic activity">
    <reaction evidence="1">
        <text>ATP + protein L-histidine = ADP + protein N-phospho-L-histidine.</text>
        <dbReference type="EC" id="2.7.13.3"/>
    </reaction>
</comment>
<dbReference type="InterPro" id="IPR005467">
    <property type="entry name" value="His_kinase_dom"/>
</dbReference>
<dbReference type="Gene3D" id="3.30.450.20">
    <property type="entry name" value="PAS domain"/>
    <property type="match status" value="1"/>
</dbReference>
<evidence type="ECO:0000256" key="5">
    <source>
        <dbReference type="ARBA" id="ARBA00022679"/>
    </source>
</evidence>
<dbReference type="PANTHER" id="PTHR43065">
    <property type="entry name" value="SENSOR HISTIDINE KINASE"/>
    <property type="match status" value="1"/>
</dbReference>
<dbReference type="InterPro" id="IPR003594">
    <property type="entry name" value="HATPase_dom"/>
</dbReference>
<evidence type="ECO:0000256" key="4">
    <source>
        <dbReference type="ARBA" id="ARBA00022553"/>
    </source>
</evidence>
<dbReference type="CDD" id="cd00082">
    <property type="entry name" value="HisKA"/>
    <property type="match status" value="1"/>
</dbReference>
<keyword evidence="5" id="KW-0808">Transferase</keyword>
<dbReference type="OrthoDB" id="9781147at2"/>
<accession>A0A250ING9</accession>
<dbReference type="SMART" id="SM00387">
    <property type="entry name" value="HATPase_c"/>
    <property type="match status" value="1"/>
</dbReference>
<dbReference type="InterPro" id="IPR004358">
    <property type="entry name" value="Sig_transdc_His_kin-like_C"/>
</dbReference>
<dbReference type="GO" id="GO:0005524">
    <property type="term" value="F:ATP binding"/>
    <property type="evidence" value="ECO:0007669"/>
    <property type="project" value="UniProtKB-KW"/>
</dbReference>
<feature type="domain" description="HAMP" evidence="12">
    <location>
        <begin position="304"/>
        <end position="356"/>
    </location>
</feature>
<dbReference type="Gene3D" id="3.30.565.10">
    <property type="entry name" value="Histidine kinase-like ATPase, C-terminal domain"/>
    <property type="match status" value="1"/>
</dbReference>
<evidence type="ECO:0000256" key="3">
    <source>
        <dbReference type="ARBA" id="ARBA00012438"/>
    </source>
</evidence>
<dbReference type="SUPFAM" id="SSF47384">
    <property type="entry name" value="Homodimeric domain of signal transducing histidine kinase"/>
    <property type="match status" value="1"/>
</dbReference>
<gene>
    <name evidence="13" type="ORF">MEBOL_006261</name>
</gene>
<evidence type="ECO:0000313" key="13">
    <source>
        <dbReference type="EMBL" id="ATB32772.1"/>
    </source>
</evidence>
<dbReference type="GO" id="GO:0000155">
    <property type="term" value="F:phosphorelay sensor kinase activity"/>
    <property type="evidence" value="ECO:0007669"/>
    <property type="project" value="InterPro"/>
</dbReference>
<dbReference type="EMBL" id="CP022163">
    <property type="protein sequence ID" value="ATB32772.1"/>
    <property type="molecule type" value="Genomic_DNA"/>
</dbReference>
<keyword evidence="10" id="KW-0175">Coiled coil</keyword>
<reference evidence="13 14" key="1">
    <citation type="submission" date="2017-06" db="EMBL/GenBank/DDBJ databases">
        <authorList>
            <person name="Kim H.J."/>
            <person name="Triplett B.A."/>
        </authorList>
    </citation>
    <scope>NUCLEOTIDE SEQUENCE [LARGE SCALE GENOMIC DNA]</scope>
    <source>
        <strain evidence="13 14">DSM 14713</strain>
    </source>
</reference>
<name>A0A250ING9_9BACT</name>
<dbReference type="Proteomes" id="UP000217289">
    <property type="component" value="Chromosome"/>
</dbReference>
<dbReference type="PRINTS" id="PR00344">
    <property type="entry name" value="BCTRLSENSOR"/>
</dbReference>
<dbReference type="SUPFAM" id="SSF158472">
    <property type="entry name" value="HAMP domain-like"/>
    <property type="match status" value="1"/>
</dbReference>
<evidence type="ECO:0000259" key="11">
    <source>
        <dbReference type="PROSITE" id="PS50109"/>
    </source>
</evidence>
<dbReference type="AlphaFoldDB" id="A0A250ING9"/>
<dbReference type="PROSITE" id="PS50885">
    <property type="entry name" value="HAMP"/>
    <property type="match status" value="1"/>
</dbReference>
<evidence type="ECO:0000313" key="14">
    <source>
        <dbReference type="Proteomes" id="UP000217289"/>
    </source>
</evidence>
<evidence type="ECO:0000259" key="12">
    <source>
        <dbReference type="PROSITE" id="PS50885"/>
    </source>
</evidence>
<dbReference type="SMART" id="SM00388">
    <property type="entry name" value="HisKA"/>
    <property type="match status" value="1"/>
</dbReference>
<dbReference type="CDD" id="cd18774">
    <property type="entry name" value="PDC2_HK_sensor"/>
    <property type="match status" value="1"/>
</dbReference>
<feature type="domain" description="Histidine kinase" evidence="11">
    <location>
        <begin position="398"/>
        <end position="609"/>
    </location>
</feature>
<evidence type="ECO:0000256" key="9">
    <source>
        <dbReference type="ARBA" id="ARBA00023012"/>
    </source>
</evidence>
<proteinExistence type="predicted"/>